<dbReference type="AlphaFoldDB" id="A0A8K0CJ72"/>
<feature type="region of interest" description="Disordered" evidence="1">
    <location>
        <begin position="1"/>
        <end position="38"/>
    </location>
</feature>
<comment type="caution">
    <text evidence="2">The sequence shown here is derived from an EMBL/GenBank/DDBJ whole genome shotgun (WGS) entry which is preliminary data.</text>
</comment>
<organism evidence="2 3">
    <name type="scientific">Ignelater luminosus</name>
    <name type="common">Cucubano</name>
    <name type="synonym">Pyrophorus luminosus</name>
    <dbReference type="NCBI Taxonomy" id="2038154"/>
    <lineage>
        <taxon>Eukaryota</taxon>
        <taxon>Metazoa</taxon>
        <taxon>Ecdysozoa</taxon>
        <taxon>Arthropoda</taxon>
        <taxon>Hexapoda</taxon>
        <taxon>Insecta</taxon>
        <taxon>Pterygota</taxon>
        <taxon>Neoptera</taxon>
        <taxon>Endopterygota</taxon>
        <taxon>Coleoptera</taxon>
        <taxon>Polyphaga</taxon>
        <taxon>Elateriformia</taxon>
        <taxon>Elateroidea</taxon>
        <taxon>Elateridae</taxon>
        <taxon>Agrypninae</taxon>
        <taxon>Pyrophorini</taxon>
        <taxon>Ignelater</taxon>
    </lineage>
</organism>
<evidence type="ECO:0000313" key="2">
    <source>
        <dbReference type="EMBL" id="KAF2884932.1"/>
    </source>
</evidence>
<dbReference type="PANTHER" id="PTHR45913">
    <property type="entry name" value="EPM2A-INTERACTING PROTEIN 1"/>
    <property type="match status" value="1"/>
</dbReference>
<protein>
    <recommendedName>
        <fullName evidence="4">DUF4371 domain-containing protein</fullName>
    </recommendedName>
</protein>
<sequence length="336" mass="38294">MSGRILRDPNSSVAWPAKRKRQRRKSDIIKKQKVAGEAHINHKGLHKPARATGLNCRGHSFLPNEQDFALIVKKKRIHSPEIPEEWDLLIREAREKPSQLNVVNMSQDMFFNIQKACSSYYLKSPRPSLSRRQARIIEIFADCTYVKVKPTYSGTWTKCAVRNKSTLENALDMETLYENPLPLSSDKLKNILALITVRASYLVAKTGKSHTVAENLILPAAMDMANRRYGGGIREQIVEKLKKSLHFALQFDESTNVTDCAQFVVFVRFEADESIIKDILFCKAFSANTTGQCMYDIFVFGVFLDNVNDEELDSNLFLWTKPGFILTGNQKPLYVQ</sequence>
<gene>
    <name evidence="2" type="ORF">ILUMI_21242</name>
</gene>
<proteinExistence type="predicted"/>
<evidence type="ECO:0000313" key="3">
    <source>
        <dbReference type="Proteomes" id="UP000801492"/>
    </source>
</evidence>
<dbReference type="OrthoDB" id="10067200at2759"/>
<keyword evidence="3" id="KW-1185">Reference proteome</keyword>
<evidence type="ECO:0008006" key="4">
    <source>
        <dbReference type="Google" id="ProtNLM"/>
    </source>
</evidence>
<name>A0A8K0CJ72_IGNLU</name>
<reference evidence="2" key="1">
    <citation type="submission" date="2019-08" db="EMBL/GenBank/DDBJ databases">
        <title>The genome of the North American firefly Photinus pyralis.</title>
        <authorList>
            <consortium name="Photinus pyralis genome working group"/>
            <person name="Fallon T.R."/>
            <person name="Sander Lower S.E."/>
            <person name="Weng J.-K."/>
        </authorList>
    </citation>
    <scope>NUCLEOTIDE SEQUENCE</scope>
    <source>
        <strain evidence="2">TRF0915ILg1</strain>
        <tissue evidence="2">Whole body</tissue>
    </source>
</reference>
<dbReference type="Proteomes" id="UP000801492">
    <property type="component" value="Unassembled WGS sequence"/>
</dbReference>
<accession>A0A8K0CJ72</accession>
<dbReference type="PANTHER" id="PTHR45913:SF19">
    <property type="entry name" value="LOW QUALITY PROTEIN: ZINC FINGER BED DOMAIN-CONTAINING PROTEIN 5-LIKE"/>
    <property type="match status" value="1"/>
</dbReference>
<feature type="compositionally biased region" description="Basic and acidic residues" evidence="1">
    <location>
        <begin position="25"/>
        <end position="38"/>
    </location>
</feature>
<evidence type="ECO:0000256" key="1">
    <source>
        <dbReference type="SAM" id="MobiDB-lite"/>
    </source>
</evidence>
<dbReference type="EMBL" id="VTPC01090046">
    <property type="protein sequence ID" value="KAF2884932.1"/>
    <property type="molecule type" value="Genomic_DNA"/>
</dbReference>